<dbReference type="PROSITE" id="PS00135">
    <property type="entry name" value="TRYPSIN_SER"/>
    <property type="match status" value="1"/>
</dbReference>
<evidence type="ECO:0000256" key="7">
    <source>
        <dbReference type="ARBA" id="ARBA00023157"/>
    </source>
</evidence>
<name>A0A6A4WJK4_AMPAM</name>
<evidence type="ECO:0000259" key="14">
    <source>
        <dbReference type="PROSITE" id="PS50240"/>
    </source>
</evidence>
<dbReference type="PRINTS" id="PR00722">
    <property type="entry name" value="CHYMOTRYPSIN"/>
</dbReference>
<evidence type="ECO:0000256" key="8">
    <source>
        <dbReference type="ARBA" id="ARBA00052079"/>
    </source>
</evidence>
<dbReference type="Pfam" id="PF00089">
    <property type="entry name" value="Trypsin"/>
    <property type="match status" value="1"/>
</dbReference>
<keyword evidence="7" id="KW-1015">Disulfide bond</keyword>
<feature type="domain" description="Peptidase S1" evidence="14">
    <location>
        <begin position="194"/>
        <end position="427"/>
    </location>
</feature>
<dbReference type="InterPro" id="IPR009003">
    <property type="entry name" value="Peptidase_S1_PA"/>
</dbReference>
<dbReference type="InterPro" id="IPR018114">
    <property type="entry name" value="TRYPSIN_HIS"/>
</dbReference>
<reference evidence="15 16" key="1">
    <citation type="submission" date="2019-07" db="EMBL/GenBank/DDBJ databases">
        <title>Draft genome assembly of a fouling barnacle, Amphibalanus amphitrite (Darwin, 1854): The first reference genome for Thecostraca.</title>
        <authorList>
            <person name="Kim W."/>
        </authorList>
    </citation>
    <scope>NUCLEOTIDE SEQUENCE [LARGE SCALE GENOMIC DNA]</scope>
    <source>
        <strain evidence="15">SNU_AA5</strain>
        <tissue evidence="15">Soma without cirri and trophi</tissue>
    </source>
</reference>
<dbReference type="PANTHER" id="PTHR24252:SF7">
    <property type="entry name" value="HYALIN"/>
    <property type="match status" value="1"/>
</dbReference>
<dbReference type="AlphaFoldDB" id="A0A6A4WJK4"/>
<dbReference type="Gene3D" id="2.60.120.290">
    <property type="entry name" value="Spermadhesin, CUB domain"/>
    <property type="match status" value="1"/>
</dbReference>
<evidence type="ECO:0000256" key="3">
    <source>
        <dbReference type="ARBA" id="ARBA00022729"/>
    </source>
</evidence>
<evidence type="ECO:0000256" key="11">
    <source>
        <dbReference type="RuleBase" id="RU363034"/>
    </source>
</evidence>
<dbReference type="SMART" id="SM00020">
    <property type="entry name" value="Tryp_SPc"/>
    <property type="match status" value="1"/>
</dbReference>
<dbReference type="Gene3D" id="2.40.10.10">
    <property type="entry name" value="Trypsin-like serine proteases"/>
    <property type="match status" value="1"/>
</dbReference>
<evidence type="ECO:0000256" key="5">
    <source>
        <dbReference type="ARBA" id="ARBA00022820"/>
    </source>
</evidence>
<evidence type="ECO:0000256" key="1">
    <source>
        <dbReference type="ARBA" id="ARBA00022659"/>
    </source>
</evidence>
<dbReference type="SUPFAM" id="SSF50494">
    <property type="entry name" value="Trypsin-like serine proteases"/>
    <property type="match status" value="1"/>
</dbReference>
<dbReference type="GO" id="GO:0004252">
    <property type="term" value="F:serine-type endopeptidase activity"/>
    <property type="evidence" value="ECO:0007669"/>
    <property type="project" value="InterPro"/>
</dbReference>
<dbReference type="EC" id="3.4.21.84" evidence="9"/>
<evidence type="ECO:0000256" key="6">
    <source>
        <dbReference type="ARBA" id="ARBA00022825"/>
    </source>
</evidence>
<keyword evidence="2 11" id="KW-0645">Protease</keyword>
<organism evidence="15 16">
    <name type="scientific">Amphibalanus amphitrite</name>
    <name type="common">Striped barnacle</name>
    <name type="synonym">Balanus amphitrite</name>
    <dbReference type="NCBI Taxonomy" id="1232801"/>
    <lineage>
        <taxon>Eukaryota</taxon>
        <taxon>Metazoa</taxon>
        <taxon>Ecdysozoa</taxon>
        <taxon>Arthropoda</taxon>
        <taxon>Crustacea</taxon>
        <taxon>Multicrustacea</taxon>
        <taxon>Cirripedia</taxon>
        <taxon>Thoracica</taxon>
        <taxon>Thoracicalcarea</taxon>
        <taxon>Balanomorpha</taxon>
        <taxon>Balanoidea</taxon>
        <taxon>Balanidae</taxon>
        <taxon>Amphibalaninae</taxon>
        <taxon>Amphibalanus</taxon>
    </lineage>
</organism>
<keyword evidence="4 11" id="KW-0378">Hydrolase</keyword>
<keyword evidence="16" id="KW-1185">Reference proteome</keyword>
<dbReference type="InterPro" id="IPR043504">
    <property type="entry name" value="Peptidase_S1_PA_chymotrypsin"/>
</dbReference>
<dbReference type="InterPro" id="IPR001314">
    <property type="entry name" value="Peptidase_S1A"/>
</dbReference>
<dbReference type="OrthoDB" id="6353876at2759"/>
<keyword evidence="5" id="KW-0353">Hemolymph clotting</keyword>
<keyword evidence="1" id="KW-0768">Sushi</keyword>
<evidence type="ECO:0000313" key="16">
    <source>
        <dbReference type="Proteomes" id="UP000440578"/>
    </source>
</evidence>
<evidence type="ECO:0000313" key="15">
    <source>
        <dbReference type="EMBL" id="KAF0302358.1"/>
    </source>
</evidence>
<dbReference type="InterPro" id="IPR000859">
    <property type="entry name" value="CUB_dom"/>
</dbReference>
<feature type="domain" description="CUB" evidence="13">
    <location>
        <begin position="62"/>
        <end position="171"/>
    </location>
</feature>
<dbReference type="PROSITE" id="PS00134">
    <property type="entry name" value="TRYPSIN_HIS"/>
    <property type="match status" value="1"/>
</dbReference>
<sequence>MLRLQIACCCLLAAAALAKPQAKSASKEPKPVDFDDNAATGVPYNGNDVMYDSAEPLPMEKENGFAREVYEITLEPANYYWISENYPNNYPNNIDGGLRLRGSANQEISISCDPFQLEYHPSCDWDYLSINGQKFCGTRRVPTIKSTLLTIDFHTDYSVTDKGFYCYIVVPEPGTQTTPSPSTDCQCGVRQTRVVGGTDATAGQFPWQAGLVSTGNTRSWCGGSVINNRYVLTAAHCTDGSSPSEIQVMLGDLRIGTTDAGEQRYSVVQIIEHPQYTSATGSGWDFSLLKLDREITFSNTISPVCLAEAGQTYADVTAIASGYGRVGAEEPQATTLQHVQLPVWSQSRCQGNWGTTLKSNMICAGGYSEGGRSVCMGDSGGPLVTEVSGRFRLIGVVSFGRPCALANSPDVFARVTEALTWIQSNTADAQYCTA</sequence>
<dbReference type="CDD" id="cd00190">
    <property type="entry name" value="Tryp_SPc"/>
    <property type="match status" value="1"/>
</dbReference>
<dbReference type="EMBL" id="VIIS01001068">
    <property type="protein sequence ID" value="KAF0302358.1"/>
    <property type="molecule type" value="Genomic_DNA"/>
</dbReference>
<dbReference type="PROSITE" id="PS01180">
    <property type="entry name" value="CUB"/>
    <property type="match status" value="1"/>
</dbReference>
<comment type="caution">
    <text evidence="10">Lacks conserved residue(s) required for the propagation of feature annotation.</text>
</comment>
<evidence type="ECO:0000256" key="4">
    <source>
        <dbReference type="ARBA" id="ARBA00022801"/>
    </source>
</evidence>
<evidence type="ECO:0000256" key="9">
    <source>
        <dbReference type="ARBA" id="ARBA00066707"/>
    </source>
</evidence>
<dbReference type="InterPro" id="IPR033116">
    <property type="entry name" value="TRYPSIN_SER"/>
</dbReference>
<dbReference type="SUPFAM" id="SSF49854">
    <property type="entry name" value="Spermadhesin, CUB domain"/>
    <property type="match status" value="1"/>
</dbReference>
<keyword evidence="6 11" id="KW-0720">Serine protease</keyword>
<evidence type="ECO:0000256" key="10">
    <source>
        <dbReference type="PROSITE-ProRule" id="PRU00059"/>
    </source>
</evidence>
<dbReference type="FunFam" id="2.40.10.10:FF:000120">
    <property type="entry name" value="Putative serine protease"/>
    <property type="match status" value="1"/>
</dbReference>
<dbReference type="CDD" id="cd00041">
    <property type="entry name" value="CUB"/>
    <property type="match status" value="1"/>
</dbReference>
<feature type="signal peptide" evidence="12">
    <location>
        <begin position="1"/>
        <end position="18"/>
    </location>
</feature>
<protein>
    <recommendedName>
        <fullName evidence="9">limulus clotting factor C</fullName>
        <ecNumber evidence="9">3.4.21.84</ecNumber>
    </recommendedName>
</protein>
<dbReference type="PROSITE" id="PS50240">
    <property type="entry name" value="TRYPSIN_DOM"/>
    <property type="match status" value="1"/>
</dbReference>
<keyword evidence="3 12" id="KW-0732">Signal</keyword>
<dbReference type="PANTHER" id="PTHR24252">
    <property type="entry name" value="ACROSIN-RELATED"/>
    <property type="match status" value="1"/>
</dbReference>
<proteinExistence type="predicted"/>
<dbReference type="InterPro" id="IPR035914">
    <property type="entry name" value="Sperma_CUB_dom_sf"/>
</dbReference>
<dbReference type="InterPro" id="IPR001254">
    <property type="entry name" value="Trypsin_dom"/>
</dbReference>
<dbReference type="GO" id="GO:0042381">
    <property type="term" value="P:hemolymph coagulation"/>
    <property type="evidence" value="ECO:0007669"/>
    <property type="project" value="UniProtKB-KW"/>
</dbReference>
<comment type="catalytic activity">
    <reaction evidence="8">
        <text>Selective cleavage of 103-Arg-|-Ser-104 and 124-Ile-|-Ile-125 bonds in Limulus clotting factor B to form activated factor B. Cleavage of -Pro-Arg-|-Xaa- bonds in synthetic substrates.</text>
        <dbReference type="EC" id="3.4.21.84"/>
    </reaction>
</comment>
<dbReference type="Pfam" id="PF00431">
    <property type="entry name" value="CUB"/>
    <property type="match status" value="1"/>
</dbReference>
<evidence type="ECO:0000256" key="2">
    <source>
        <dbReference type="ARBA" id="ARBA00022670"/>
    </source>
</evidence>
<dbReference type="Proteomes" id="UP000440578">
    <property type="component" value="Unassembled WGS sequence"/>
</dbReference>
<evidence type="ECO:0000259" key="13">
    <source>
        <dbReference type="PROSITE" id="PS01180"/>
    </source>
</evidence>
<dbReference type="GO" id="GO:0006508">
    <property type="term" value="P:proteolysis"/>
    <property type="evidence" value="ECO:0007669"/>
    <property type="project" value="UniProtKB-KW"/>
</dbReference>
<dbReference type="SMART" id="SM00042">
    <property type="entry name" value="CUB"/>
    <property type="match status" value="1"/>
</dbReference>
<feature type="chain" id="PRO_5025502993" description="limulus clotting factor C" evidence="12">
    <location>
        <begin position="19"/>
        <end position="434"/>
    </location>
</feature>
<evidence type="ECO:0000256" key="12">
    <source>
        <dbReference type="SAM" id="SignalP"/>
    </source>
</evidence>
<gene>
    <name evidence="15" type="primary">F9_14</name>
    <name evidence="15" type="ORF">FJT64_025539</name>
</gene>
<comment type="caution">
    <text evidence="15">The sequence shown here is derived from an EMBL/GenBank/DDBJ whole genome shotgun (WGS) entry which is preliminary data.</text>
</comment>
<accession>A0A6A4WJK4</accession>